<gene>
    <name evidence="1" type="ORF">JAAARDRAFT_136683</name>
</gene>
<dbReference type="Gene3D" id="3.40.50.300">
    <property type="entry name" value="P-loop containing nucleotide triphosphate hydrolases"/>
    <property type="match status" value="1"/>
</dbReference>
<dbReference type="EMBL" id="KL197732">
    <property type="protein sequence ID" value="KDQ53794.1"/>
    <property type="molecule type" value="Genomic_DNA"/>
</dbReference>
<protein>
    <recommendedName>
        <fullName evidence="3">G domain-containing protein</fullName>
    </recommendedName>
</protein>
<feature type="non-terminal residue" evidence="1">
    <location>
        <position position="1"/>
    </location>
</feature>
<dbReference type="InterPro" id="IPR027417">
    <property type="entry name" value="P-loop_NTPase"/>
</dbReference>
<keyword evidence="2" id="KW-1185">Reference proteome</keyword>
<dbReference type="SUPFAM" id="SSF52540">
    <property type="entry name" value="P-loop containing nucleoside triphosphate hydrolases"/>
    <property type="match status" value="1"/>
</dbReference>
<name>A0A067PG52_9AGAM</name>
<accession>A0A067PG52</accession>
<dbReference type="OrthoDB" id="391988at2759"/>
<reference evidence="2" key="1">
    <citation type="journal article" date="2014" name="Proc. Natl. Acad. Sci. U.S.A.">
        <title>Extensive sampling of basidiomycete genomes demonstrates inadequacy of the white-rot/brown-rot paradigm for wood decay fungi.</title>
        <authorList>
            <person name="Riley R."/>
            <person name="Salamov A.A."/>
            <person name="Brown D.W."/>
            <person name="Nagy L.G."/>
            <person name="Floudas D."/>
            <person name="Held B.W."/>
            <person name="Levasseur A."/>
            <person name="Lombard V."/>
            <person name="Morin E."/>
            <person name="Otillar R."/>
            <person name="Lindquist E.A."/>
            <person name="Sun H."/>
            <person name="LaButti K.M."/>
            <person name="Schmutz J."/>
            <person name="Jabbour D."/>
            <person name="Luo H."/>
            <person name="Baker S.E."/>
            <person name="Pisabarro A.G."/>
            <person name="Walton J.D."/>
            <person name="Blanchette R.A."/>
            <person name="Henrissat B."/>
            <person name="Martin F."/>
            <person name="Cullen D."/>
            <person name="Hibbett D.S."/>
            <person name="Grigoriev I.V."/>
        </authorList>
    </citation>
    <scope>NUCLEOTIDE SEQUENCE [LARGE SCALE GENOMIC DNA]</scope>
    <source>
        <strain evidence="2">MUCL 33604</strain>
    </source>
</reference>
<dbReference type="AlphaFoldDB" id="A0A067PG52"/>
<evidence type="ECO:0000313" key="1">
    <source>
        <dbReference type="EMBL" id="KDQ53794.1"/>
    </source>
</evidence>
<proteinExistence type="predicted"/>
<evidence type="ECO:0008006" key="3">
    <source>
        <dbReference type="Google" id="ProtNLM"/>
    </source>
</evidence>
<dbReference type="InParanoid" id="A0A067PG52"/>
<evidence type="ECO:0000313" key="2">
    <source>
        <dbReference type="Proteomes" id="UP000027265"/>
    </source>
</evidence>
<sequence length="245" mass="27217">SSQTGVGKSTLINQAFKVDFAKASDREVGRSNIETEITFPENSQFVLHDSQGLEPGEVENLNTIKSFVKGRMAEPKIKDRLHAIWLCIEVPRAGGRLFETGTEELLRLGQDASWPPYSRSGLSTRVSDKDAPSLLLLVNVTYDVVAGQVQGDVWILWSVVQRVSVPLKLEASVAVGMKRYWQGLWAKAITGKKGFKACLDAVHSDMVSVWNFHDPQDVRPLLALLHLIVKFGCSSFPVVNLRKWS</sequence>
<dbReference type="HOGENOM" id="CLU_023805_3_0_1"/>
<organism evidence="1 2">
    <name type="scientific">Jaapia argillacea MUCL 33604</name>
    <dbReference type="NCBI Taxonomy" id="933084"/>
    <lineage>
        <taxon>Eukaryota</taxon>
        <taxon>Fungi</taxon>
        <taxon>Dikarya</taxon>
        <taxon>Basidiomycota</taxon>
        <taxon>Agaricomycotina</taxon>
        <taxon>Agaricomycetes</taxon>
        <taxon>Agaricomycetidae</taxon>
        <taxon>Jaapiales</taxon>
        <taxon>Jaapiaceae</taxon>
        <taxon>Jaapia</taxon>
    </lineage>
</organism>
<dbReference type="Proteomes" id="UP000027265">
    <property type="component" value="Unassembled WGS sequence"/>
</dbReference>